<gene>
    <name evidence="2" type="ORF">K469DRAFT_598726</name>
</gene>
<feature type="non-terminal residue" evidence="2">
    <location>
        <position position="1"/>
    </location>
</feature>
<keyword evidence="1" id="KW-0472">Membrane</keyword>
<feature type="transmembrane region" description="Helical" evidence="1">
    <location>
        <begin position="6"/>
        <end position="31"/>
    </location>
</feature>
<accession>A0A6A6DKH6</accession>
<reference evidence="2" key="1">
    <citation type="journal article" date="2020" name="Stud. Mycol.">
        <title>101 Dothideomycetes genomes: a test case for predicting lifestyles and emergence of pathogens.</title>
        <authorList>
            <person name="Haridas S."/>
            <person name="Albert R."/>
            <person name="Binder M."/>
            <person name="Bloem J."/>
            <person name="Labutti K."/>
            <person name="Salamov A."/>
            <person name="Andreopoulos B."/>
            <person name="Baker S."/>
            <person name="Barry K."/>
            <person name="Bills G."/>
            <person name="Bluhm B."/>
            <person name="Cannon C."/>
            <person name="Castanera R."/>
            <person name="Culley D."/>
            <person name="Daum C."/>
            <person name="Ezra D."/>
            <person name="Gonzalez J."/>
            <person name="Henrissat B."/>
            <person name="Kuo A."/>
            <person name="Liang C."/>
            <person name="Lipzen A."/>
            <person name="Lutzoni F."/>
            <person name="Magnuson J."/>
            <person name="Mondo S."/>
            <person name="Nolan M."/>
            <person name="Ohm R."/>
            <person name="Pangilinan J."/>
            <person name="Park H.-J."/>
            <person name="Ramirez L."/>
            <person name="Alfaro M."/>
            <person name="Sun H."/>
            <person name="Tritt A."/>
            <person name="Yoshinaga Y."/>
            <person name="Zwiers L.-H."/>
            <person name="Turgeon B."/>
            <person name="Goodwin S."/>
            <person name="Spatafora J."/>
            <person name="Crous P."/>
            <person name="Grigoriev I."/>
        </authorList>
    </citation>
    <scope>NUCLEOTIDE SEQUENCE</scope>
    <source>
        <strain evidence="2">CBS 207.26</strain>
    </source>
</reference>
<dbReference type="AlphaFoldDB" id="A0A6A6DKH6"/>
<protein>
    <submittedName>
        <fullName evidence="2">Uncharacterized protein</fullName>
    </submittedName>
</protein>
<dbReference type="OrthoDB" id="444631at2759"/>
<keyword evidence="1" id="KW-1133">Transmembrane helix</keyword>
<evidence type="ECO:0000256" key="1">
    <source>
        <dbReference type="SAM" id="Phobius"/>
    </source>
</evidence>
<sequence>LFVSDAFICLAWCSAAVTSLFNIVFMHMGALHLHMDYFLIGFQGDSKTLKRALLTGSFPYFTIFYLYKATILAFYLQICPVFLHVHKIILRTAIAYTLIGYIILILLNLLLCFPVE</sequence>
<dbReference type="Proteomes" id="UP000800200">
    <property type="component" value="Unassembled WGS sequence"/>
</dbReference>
<keyword evidence="3" id="KW-1185">Reference proteome</keyword>
<dbReference type="EMBL" id="ML994673">
    <property type="protein sequence ID" value="KAF2178729.1"/>
    <property type="molecule type" value="Genomic_DNA"/>
</dbReference>
<feature type="transmembrane region" description="Helical" evidence="1">
    <location>
        <begin position="88"/>
        <end position="113"/>
    </location>
</feature>
<evidence type="ECO:0000313" key="3">
    <source>
        <dbReference type="Proteomes" id="UP000800200"/>
    </source>
</evidence>
<name>A0A6A6DKH6_9PEZI</name>
<evidence type="ECO:0000313" key="2">
    <source>
        <dbReference type="EMBL" id="KAF2178729.1"/>
    </source>
</evidence>
<proteinExistence type="predicted"/>
<keyword evidence="1" id="KW-0812">Transmembrane</keyword>
<feature type="transmembrane region" description="Helical" evidence="1">
    <location>
        <begin position="52"/>
        <end position="76"/>
    </location>
</feature>
<organism evidence="2 3">
    <name type="scientific">Zopfia rhizophila CBS 207.26</name>
    <dbReference type="NCBI Taxonomy" id="1314779"/>
    <lineage>
        <taxon>Eukaryota</taxon>
        <taxon>Fungi</taxon>
        <taxon>Dikarya</taxon>
        <taxon>Ascomycota</taxon>
        <taxon>Pezizomycotina</taxon>
        <taxon>Dothideomycetes</taxon>
        <taxon>Dothideomycetes incertae sedis</taxon>
        <taxon>Zopfiaceae</taxon>
        <taxon>Zopfia</taxon>
    </lineage>
</organism>